<dbReference type="Gene3D" id="3.40.50.880">
    <property type="match status" value="1"/>
</dbReference>
<proteinExistence type="predicted"/>
<comment type="caution">
    <text evidence="2">The sequence shown here is derived from an EMBL/GenBank/DDBJ whole genome shotgun (WGS) entry which is preliminary data.</text>
</comment>
<dbReference type="Proteomes" id="UP000469215">
    <property type="component" value="Unassembled WGS sequence"/>
</dbReference>
<dbReference type="PANTHER" id="PTHR43130">
    <property type="entry name" value="ARAC-FAMILY TRANSCRIPTIONAL REGULATOR"/>
    <property type="match status" value="1"/>
</dbReference>
<dbReference type="SUPFAM" id="SSF52317">
    <property type="entry name" value="Class I glutamine amidotransferase-like"/>
    <property type="match status" value="1"/>
</dbReference>
<sequence length="240" mass="24734">MDSPSSPPHRVAVLLLAPAIGFDATIPSLVFSAARTECGEPLYAVDVVTADGAPTTTVEGYGIVPSAGPEALARAQTVIVPGTRNPAARRAGRLDGPAAAAFAAIPAEARVAGICTGAFALAAAGLLDGRRAATHWEQAEAMRALYPRVDVDERSLYVDEGRILTSAGLAAGLDLCLHIVRRDAGAAVAARAARHCVIAPFREGGQAQYIAPHEPPPRADDGIGAALAWARRRLGEPLTV</sequence>
<dbReference type="InterPro" id="IPR029062">
    <property type="entry name" value="Class_I_gatase-like"/>
</dbReference>
<accession>A0A6N9H7I7</accession>
<evidence type="ECO:0000259" key="1">
    <source>
        <dbReference type="Pfam" id="PF01965"/>
    </source>
</evidence>
<protein>
    <submittedName>
        <fullName evidence="2">AraC family transcriptional regulator</fullName>
    </submittedName>
</protein>
<dbReference type="GO" id="GO:0006355">
    <property type="term" value="P:regulation of DNA-templated transcription"/>
    <property type="evidence" value="ECO:0007669"/>
    <property type="project" value="TreeGrafter"/>
</dbReference>
<dbReference type="InterPro" id="IPR052158">
    <property type="entry name" value="INH-QAR"/>
</dbReference>
<evidence type="ECO:0000313" key="2">
    <source>
        <dbReference type="EMBL" id="MYM19990.1"/>
    </source>
</evidence>
<dbReference type="EMBL" id="WWEQ01000032">
    <property type="protein sequence ID" value="MYM19990.1"/>
    <property type="molecule type" value="Genomic_DNA"/>
</dbReference>
<dbReference type="Pfam" id="PF01965">
    <property type="entry name" value="DJ-1_PfpI"/>
    <property type="match status" value="1"/>
</dbReference>
<feature type="non-terminal residue" evidence="2">
    <location>
        <position position="240"/>
    </location>
</feature>
<dbReference type="InterPro" id="IPR002818">
    <property type="entry name" value="DJ-1/PfpI"/>
</dbReference>
<dbReference type="RefSeq" id="WP_160953417.1">
    <property type="nucleotide sequence ID" value="NZ_WWEQ01000032.1"/>
</dbReference>
<evidence type="ECO:0000313" key="3">
    <source>
        <dbReference type="Proteomes" id="UP000469215"/>
    </source>
</evidence>
<name>A0A6N9H7I7_9MICO</name>
<dbReference type="PANTHER" id="PTHR43130:SF3">
    <property type="entry name" value="HTH-TYPE TRANSCRIPTIONAL REGULATOR RV1931C"/>
    <property type="match status" value="1"/>
</dbReference>
<gene>
    <name evidence="2" type="ORF">GSY69_08430</name>
</gene>
<keyword evidence="3" id="KW-1185">Reference proteome</keyword>
<reference evidence="2 3" key="1">
    <citation type="submission" date="2020-01" db="EMBL/GenBank/DDBJ databases">
        <authorList>
            <person name="Deng T."/>
        </authorList>
    </citation>
    <scope>NUCLEOTIDE SEQUENCE [LARGE SCALE GENOMIC DNA]</scope>
    <source>
        <strain evidence="2 3">5221</strain>
    </source>
</reference>
<organism evidence="2 3">
    <name type="scientific">Brevibacterium rongguiense</name>
    <dbReference type="NCBI Taxonomy" id="2695267"/>
    <lineage>
        <taxon>Bacteria</taxon>
        <taxon>Bacillati</taxon>
        <taxon>Actinomycetota</taxon>
        <taxon>Actinomycetes</taxon>
        <taxon>Micrococcales</taxon>
        <taxon>Brevibacteriaceae</taxon>
        <taxon>Brevibacterium</taxon>
    </lineage>
</organism>
<dbReference type="AlphaFoldDB" id="A0A6N9H7I7"/>
<feature type="domain" description="DJ-1/PfpI" evidence="1">
    <location>
        <begin position="10"/>
        <end position="181"/>
    </location>
</feature>